<protein>
    <submittedName>
        <fullName evidence="1">Uncharacterized protein</fullName>
    </submittedName>
</protein>
<sequence>MAVTLAGQFIYYGLGLNSLKPGELFSVNFQRAVSVAVVGFNPDLLSLLEALINDYFACGGILLHDQDGGKRHIKQSNNCQLALAMPTWRDVEKLLKLISRTAWGLIIGVVKE</sequence>
<evidence type="ECO:0000313" key="1">
    <source>
        <dbReference type="EMBL" id="KAI3688468.1"/>
    </source>
</evidence>
<name>A0ACB8YSS0_CICIN</name>
<reference evidence="1 2" key="2">
    <citation type="journal article" date="2022" name="Mol. Ecol. Resour.">
        <title>The genomes of chicory, endive, great burdock and yacon provide insights into Asteraceae paleo-polyploidization history and plant inulin production.</title>
        <authorList>
            <person name="Fan W."/>
            <person name="Wang S."/>
            <person name="Wang H."/>
            <person name="Wang A."/>
            <person name="Jiang F."/>
            <person name="Liu H."/>
            <person name="Zhao H."/>
            <person name="Xu D."/>
            <person name="Zhang Y."/>
        </authorList>
    </citation>
    <scope>NUCLEOTIDE SEQUENCE [LARGE SCALE GENOMIC DNA]</scope>
    <source>
        <strain evidence="2">cv. Punajuju</strain>
        <tissue evidence="1">Leaves</tissue>
    </source>
</reference>
<keyword evidence="2" id="KW-1185">Reference proteome</keyword>
<gene>
    <name evidence="1" type="ORF">L2E82_46066</name>
</gene>
<organism evidence="1 2">
    <name type="scientific">Cichorium intybus</name>
    <name type="common">Chicory</name>
    <dbReference type="NCBI Taxonomy" id="13427"/>
    <lineage>
        <taxon>Eukaryota</taxon>
        <taxon>Viridiplantae</taxon>
        <taxon>Streptophyta</taxon>
        <taxon>Embryophyta</taxon>
        <taxon>Tracheophyta</taxon>
        <taxon>Spermatophyta</taxon>
        <taxon>Magnoliopsida</taxon>
        <taxon>eudicotyledons</taxon>
        <taxon>Gunneridae</taxon>
        <taxon>Pentapetalae</taxon>
        <taxon>asterids</taxon>
        <taxon>campanulids</taxon>
        <taxon>Asterales</taxon>
        <taxon>Asteraceae</taxon>
        <taxon>Cichorioideae</taxon>
        <taxon>Cichorieae</taxon>
        <taxon>Cichoriinae</taxon>
        <taxon>Cichorium</taxon>
    </lineage>
</organism>
<dbReference type="Proteomes" id="UP001055811">
    <property type="component" value="Linkage Group LG09"/>
</dbReference>
<evidence type="ECO:0000313" key="2">
    <source>
        <dbReference type="Proteomes" id="UP001055811"/>
    </source>
</evidence>
<proteinExistence type="predicted"/>
<reference evidence="2" key="1">
    <citation type="journal article" date="2022" name="Mol. Ecol. Resour.">
        <title>The genomes of chicory, endive, great burdock and yacon provide insights into Asteraceae palaeo-polyploidization history and plant inulin production.</title>
        <authorList>
            <person name="Fan W."/>
            <person name="Wang S."/>
            <person name="Wang H."/>
            <person name="Wang A."/>
            <person name="Jiang F."/>
            <person name="Liu H."/>
            <person name="Zhao H."/>
            <person name="Xu D."/>
            <person name="Zhang Y."/>
        </authorList>
    </citation>
    <scope>NUCLEOTIDE SEQUENCE [LARGE SCALE GENOMIC DNA]</scope>
    <source>
        <strain evidence="2">cv. Punajuju</strain>
    </source>
</reference>
<dbReference type="EMBL" id="CM042017">
    <property type="protein sequence ID" value="KAI3688468.1"/>
    <property type="molecule type" value="Genomic_DNA"/>
</dbReference>
<accession>A0ACB8YSS0</accession>
<comment type="caution">
    <text evidence="1">The sequence shown here is derived from an EMBL/GenBank/DDBJ whole genome shotgun (WGS) entry which is preliminary data.</text>
</comment>